<protein>
    <submittedName>
        <fullName evidence="2">NUDIX hydrolase</fullName>
    </submittedName>
</protein>
<dbReference type="RefSeq" id="WP_377929902.1">
    <property type="nucleotide sequence ID" value="NZ_JBHUEM010000046.1"/>
</dbReference>
<dbReference type="Gene3D" id="3.90.79.10">
    <property type="entry name" value="Nucleoside Triphosphate Pyrophosphohydrolase"/>
    <property type="match status" value="1"/>
</dbReference>
<dbReference type="Pfam" id="PF00293">
    <property type="entry name" value="NUDIX"/>
    <property type="match status" value="1"/>
</dbReference>
<proteinExistence type="predicted"/>
<organism evidence="2 3">
    <name type="scientific">Bacillus salitolerans</name>
    <dbReference type="NCBI Taxonomy" id="1437434"/>
    <lineage>
        <taxon>Bacteria</taxon>
        <taxon>Bacillati</taxon>
        <taxon>Bacillota</taxon>
        <taxon>Bacilli</taxon>
        <taxon>Bacillales</taxon>
        <taxon>Bacillaceae</taxon>
        <taxon>Bacillus</taxon>
    </lineage>
</organism>
<name>A0ABW4LX09_9BACI</name>
<comment type="caution">
    <text evidence="2">The sequence shown here is derived from an EMBL/GenBank/DDBJ whole genome shotgun (WGS) entry which is preliminary data.</text>
</comment>
<dbReference type="SUPFAM" id="SSF55811">
    <property type="entry name" value="Nudix"/>
    <property type="match status" value="1"/>
</dbReference>
<dbReference type="Proteomes" id="UP001597214">
    <property type="component" value="Unassembled WGS sequence"/>
</dbReference>
<keyword evidence="3" id="KW-1185">Reference proteome</keyword>
<sequence>YSLSKILLRTGARVLNSRHDCANRKILEEVGIEVKDNLKYVHSSSFLADDGCKVIDIVFLCEHKNGEPFRNRPQEVANIYWFSTEDVMIILKHQLGARKVSNVQICCFINYKLVFTKKFYQIR</sequence>
<evidence type="ECO:0000313" key="2">
    <source>
        <dbReference type="EMBL" id="MFD1738688.1"/>
    </source>
</evidence>
<accession>A0ABW4LX09</accession>
<gene>
    <name evidence="2" type="ORF">ACFSCX_19395</name>
</gene>
<dbReference type="InterPro" id="IPR015797">
    <property type="entry name" value="NUDIX_hydrolase-like_dom_sf"/>
</dbReference>
<dbReference type="InterPro" id="IPR000086">
    <property type="entry name" value="NUDIX_hydrolase_dom"/>
</dbReference>
<dbReference type="GO" id="GO:0016787">
    <property type="term" value="F:hydrolase activity"/>
    <property type="evidence" value="ECO:0007669"/>
    <property type="project" value="UniProtKB-KW"/>
</dbReference>
<feature type="domain" description="Nudix hydrolase" evidence="1">
    <location>
        <begin position="20"/>
        <end position="99"/>
    </location>
</feature>
<reference evidence="3" key="1">
    <citation type="journal article" date="2019" name="Int. J. Syst. Evol. Microbiol.">
        <title>The Global Catalogue of Microorganisms (GCM) 10K type strain sequencing project: providing services to taxonomists for standard genome sequencing and annotation.</title>
        <authorList>
            <consortium name="The Broad Institute Genomics Platform"/>
            <consortium name="The Broad Institute Genome Sequencing Center for Infectious Disease"/>
            <person name="Wu L."/>
            <person name="Ma J."/>
        </authorList>
    </citation>
    <scope>NUCLEOTIDE SEQUENCE [LARGE SCALE GENOMIC DNA]</scope>
    <source>
        <strain evidence="3">CCUG 49339</strain>
    </source>
</reference>
<feature type="non-terminal residue" evidence="2">
    <location>
        <position position="1"/>
    </location>
</feature>
<dbReference type="EMBL" id="JBHUEM010000046">
    <property type="protein sequence ID" value="MFD1738688.1"/>
    <property type="molecule type" value="Genomic_DNA"/>
</dbReference>
<evidence type="ECO:0000313" key="3">
    <source>
        <dbReference type="Proteomes" id="UP001597214"/>
    </source>
</evidence>
<evidence type="ECO:0000259" key="1">
    <source>
        <dbReference type="Pfam" id="PF00293"/>
    </source>
</evidence>
<keyword evidence="2" id="KW-0378">Hydrolase</keyword>